<dbReference type="InterPro" id="IPR002398">
    <property type="entry name" value="Pept_C14"/>
</dbReference>
<dbReference type="PANTHER" id="PTHR10454">
    <property type="entry name" value="CASPASE"/>
    <property type="match status" value="1"/>
</dbReference>
<dbReference type="PANTHER" id="PTHR10454:SF232">
    <property type="entry name" value="AT03047P-RELATED"/>
    <property type="match status" value="1"/>
</dbReference>
<dbReference type="GO" id="GO:0043525">
    <property type="term" value="P:positive regulation of neuron apoptotic process"/>
    <property type="evidence" value="ECO:0007669"/>
    <property type="project" value="TreeGrafter"/>
</dbReference>
<dbReference type="Gene3D" id="3.40.50.1460">
    <property type="match status" value="1"/>
</dbReference>
<dbReference type="GO" id="GO:0004197">
    <property type="term" value="F:cysteine-type endopeptidase activity"/>
    <property type="evidence" value="ECO:0007669"/>
    <property type="project" value="InterPro"/>
</dbReference>
<dbReference type="InterPro" id="IPR029030">
    <property type="entry name" value="Caspase-like_dom_sf"/>
</dbReference>
<dbReference type="Pfam" id="PF00656">
    <property type="entry name" value="Peptidase_C14"/>
    <property type="match status" value="1"/>
</dbReference>
<gene>
    <name evidence="2" type="ORF">HAZT_HAZT004288</name>
</gene>
<protein>
    <recommendedName>
        <fullName evidence="1">Caspase family p20 domain-containing protein</fullName>
    </recommendedName>
</protein>
<dbReference type="OrthoDB" id="6116485at2759"/>
<reference evidence="2" key="1">
    <citation type="submission" date="2014-08" db="EMBL/GenBank/DDBJ databases">
        <authorList>
            <person name="Murali S."/>
            <person name="Richards S."/>
            <person name="Bandaranaike D."/>
            <person name="Bellair M."/>
            <person name="Blankenburg K."/>
            <person name="Chao H."/>
            <person name="Dinh H."/>
            <person name="Doddapaneni H."/>
            <person name="Dugan-Rocha S."/>
            <person name="Elkadiri S."/>
            <person name="Gnanaolivu R."/>
            <person name="Hughes D."/>
            <person name="Lee S."/>
            <person name="Li M."/>
            <person name="Ming W."/>
            <person name="Munidasa M."/>
            <person name="Muniz J."/>
            <person name="Nguyen L."/>
            <person name="Osuji N."/>
            <person name="Pu L.-L."/>
            <person name="Puazo M."/>
            <person name="Skinner E."/>
            <person name="Qu C."/>
            <person name="Quiroz J."/>
            <person name="Raj R."/>
            <person name="Weissenberger G."/>
            <person name="Xin Y."/>
            <person name="Zou X."/>
            <person name="Han Y."/>
            <person name="Worley K."/>
            <person name="Muzny D."/>
            <person name="Gibbs R."/>
        </authorList>
    </citation>
    <scope>NUCLEOTIDE SEQUENCE</scope>
    <source>
        <strain evidence="2">HAZT.00-mixed</strain>
        <tissue evidence="2">Whole organism</tissue>
    </source>
</reference>
<dbReference type="SUPFAM" id="SSF52129">
    <property type="entry name" value="Caspase-like"/>
    <property type="match status" value="1"/>
</dbReference>
<sequence length="93" mass="10529">MSHGGNDEGLEYLCAYDDKFRTTKLWELFTGDKCPTLAGKPKLFFIQTDKGVGLRVTTDSTADKEKEYVLPAHADFLIMWGSFEGQDEMCRVL</sequence>
<evidence type="ECO:0000313" key="2">
    <source>
        <dbReference type="EMBL" id="KAA0202860.1"/>
    </source>
</evidence>
<reference evidence="2" key="2">
    <citation type="journal article" date="2018" name="Environ. Sci. Technol.">
        <title>The Toxicogenome of Hyalella azteca: A Model for Sediment Ecotoxicology and Evolutionary Toxicology.</title>
        <authorList>
            <person name="Poynton H.C."/>
            <person name="Hasenbein S."/>
            <person name="Benoit J.B."/>
            <person name="Sepulveda M.S."/>
            <person name="Poelchau M.F."/>
            <person name="Hughes D.S.T."/>
            <person name="Murali S.C."/>
            <person name="Chen S."/>
            <person name="Glastad K.M."/>
            <person name="Goodisman M.A.D."/>
            <person name="Werren J.H."/>
            <person name="Vineis J.H."/>
            <person name="Bowen J.L."/>
            <person name="Friedrich M."/>
            <person name="Jones J."/>
            <person name="Robertson H.M."/>
            <person name="Feyereisen R."/>
            <person name="Mechler-Hickson A."/>
            <person name="Mathers N."/>
            <person name="Lee C.E."/>
            <person name="Colbourne J.K."/>
            <person name="Biales A."/>
            <person name="Johnston J.S."/>
            <person name="Wellborn G.A."/>
            <person name="Rosendale A.J."/>
            <person name="Cridge A.G."/>
            <person name="Munoz-Torres M.C."/>
            <person name="Bain P.A."/>
            <person name="Manny A.R."/>
            <person name="Major K.M."/>
            <person name="Lambert F.N."/>
            <person name="Vulpe C.D."/>
            <person name="Tuck P."/>
            <person name="Blalock B.J."/>
            <person name="Lin Y.Y."/>
            <person name="Smith M.E."/>
            <person name="Ochoa-Acuna H."/>
            <person name="Chen M.M."/>
            <person name="Childers C.P."/>
            <person name="Qu J."/>
            <person name="Dugan S."/>
            <person name="Lee S.L."/>
            <person name="Chao H."/>
            <person name="Dinh H."/>
            <person name="Han Y."/>
            <person name="Doddapaneni H."/>
            <person name="Worley K.C."/>
            <person name="Muzny D.M."/>
            <person name="Gibbs R.A."/>
            <person name="Richards S."/>
        </authorList>
    </citation>
    <scope>NUCLEOTIDE SEQUENCE</scope>
    <source>
        <strain evidence="2">HAZT.00-mixed</strain>
        <tissue evidence="2">Whole organism</tissue>
    </source>
</reference>
<dbReference type="GO" id="GO:0005737">
    <property type="term" value="C:cytoplasm"/>
    <property type="evidence" value="ECO:0007669"/>
    <property type="project" value="TreeGrafter"/>
</dbReference>
<proteinExistence type="predicted"/>
<dbReference type="InterPro" id="IPR011600">
    <property type="entry name" value="Pept_C14_caspase"/>
</dbReference>
<dbReference type="GO" id="GO:0006508">
    <property type="term" value="P:proteolysis"/>
    <property type="evidence" value="ECO:0007669"/>
    <property type="project" value="InterPro"/>
</dbReference>
<name>A0A6A0HAR5_HYAAZ</name>
<dbReference type="GO" id="GO:0006915">
    <property type="term" value="P:apoptotic process"/>
    <property type="evidence" value="ECO:0007669"/>
    <property type="project" value="TreeGrafter"/>
</dbReference>
<organism evidence="2">
    <name type="scientific">Hyalella azteca</name>
    <name type="common">Amphipod</name>
    <dbReference type="NCBI Taxonomy" id="294128"/>
    <lineage>
        <taxon>Eukaryota</taxon>
        <taxon>Metazoa</taxon>
        <taxon>Ecdysozoa</taxon>
        <taxon>Arthropoda</taxon>
        <taxon>Crustacea</taxon>
        <taxon>Multicrustacea</taxon>
        <taxon>Malacostraca</taxon>
        <taxon>Eumalacostraca</taxon>
        <taxon>Peracarida</taxon>
        <taxon>Amphipoda</taxon>
        <taxon>Senticaudata</taxon>
        <taxon>Talitrida</taxon>
        <taxon>Talitroidea</taxon>
        <taxon>Hyalellidae</taxon>
        <taxon>Hyalella</taxon>
    </lineage>
</organism>
<accession>A0A6A0HAR5</accession>
<dbReference type="InterPro" id="IPR001309">
    <property type="entry name" value="Pept_C14_p20"/>
</dbReference>
<feature type="domain" description="Caspase family p20" evidence="1">
    <location>
        <begin position="1"/>
        <end position="51"/>
    </location>
</feature>
<comment type="caution">
    <text evidence="2">The sequence shown here is derived from an EMBL/GenBank/DDBJ whole genome shotgun (WGS) entry which is preliminary data.</text>
</comment>
<dbReference type="EMBL" id="JQDR03002822">
    <property type="protein sequence ID" value="KAA0202860.1"/>
    <property type="molecule type" value="Genomic_DNA"/>
</dbReference>
<reference evidence="2" key="3">
    <citation type="submission" date="2019-06" db="EMBL/GenBank/DDBJ databases">
        <authorList>
            <person name="Poynton C."/>
            <person name="Hasenbein S."/>
            <person name="Benoit J.B."/>
            <person name="Sepulveda M.S."/>
            <person name="Poelchau M.F."/>
            <person name="Murali S.C."/>
            <person name="Chen S."/>
            <person name="Glastad K.M."/>
            <person name="Werren J.H."/>
            <person name="Vineis J.H."/>
            <person name="Bowen J.L."/>
            <person name="Friedrich M."/>
            <person name="Jones J."/>
            <person name="Robertson H.M."/>
            <person name="Feyereisen R."/>
            <person name="Mechler-Hickson A."/>
            <person name="Mathers N."/>
            <person name="Lee C.E."/>
            <person name="Colbourne J.K."/>
            <person name="Biales A."/>
            <person name="Johnston J.S."/>
            <person name="Wellborn G.A."/>
            <person name="Rosendale A.J."/>
            <person name="Cridge A.G."/>
            <person name="Munoz-Torres M.C."/>
            <person name="Bain P.A."/>
            <person name="Manny A.R."/>
            <person name="Major K.M."/>
            <person name="Lambert F.N."/>
            <person name="Vulpe C.D."/>
            <person name="Tuck P."/>
            <person name="Blalock B.J."/>
            <person name="Lin Y.-Y."/>
            <person name="Smith M.E."/>
            <person name="Ochoa-Acuna H."/>
            <person name="Chen M.-J.M."/>
            <person name="Childers C.P."/>
            <person name="Qu J."/>
            <person name="Dugan S."/>
            <person name="Lee S.L."/>
            <person name="Chao H."/>
            <person name="Dinh H."/>
            <person name="Han Y."/>
            <person name="Doddapaneni H."/>
            <person name="Worley K.C."/>
            <person name="Muzny D.M."/>
            <person name="Gibbs R.A."/>
            <person name="Richards S."/>
        </authorList>
    </citation>
    <scope>NUCLEOTIDE SEQUENCE</scope>
    <source>
        <strain evidence="2">HAZT.00-mixed</strain>
        <tissue evidence="2">Whole organism</tissue>
    </source>
</reference>
<evidence type="ECO:0000259" key="1">
    <source>
        <dbReference type="PROSITE" id="PS50208"/>
    </source>
</evidence>
<dbReference type="PROSITE" id="PS50208">
    <property type="entry name" value="CASPASE_P20"/>
    <property type="match status" value="1"/>
</dbReference>
<dbReference type="AlphaFoldDB" id="A0A6A0HAR5"/>
<dbReference type="Proteomes" id="UP000711488">
    <property type="component" value="Unassembled WGS sequence"/>
</dbReference>